<proteinExistence type="predicted"/>
<reference evidence="1" key="1">
    <citation type="submission" date="2018-10" db="EMBL/GenBank/DDBJ databases">
        <title>Hidden diversity of soil giant viruses.</title>
        <authorList>
            <person name="Schulz F."/>
            <person name="Alteio L."/>
            <person name="Goudeau D."/>
            <person name="Ryan E.M."/>
            <person name="Malmstrom R.R."/>
            <person name="Blanchard J."/>
            <person name="Woyke T."/>
        </authorList>
    </citation>
    <scope>NUCLEOTIDE SEQUENCE</scope>
    <source>
        <strain evidence="1">TEV1</strain>
    </source>
</reference>
<dbReference type="EMBL" id="MK071980">
    <property type="protein sequence ID" value="AYV75683.1"/>
    <property type="molecule type" value="Genomic_DNA"/>
</dbReference>
<accession>A0A3G4ZPZ5</accession>
<name>A0A3G4ZPZ5_9VIRU</name>
<evidence type="ECO:0000313" key="1">
    <source>
        <dbReference type="EMBL" id="AYV75683.1"/>
    </source>
</evidence>
<gene>
    <name evidence="1" type="ORF">Terrestrivirus2_191</name>
</gene>
<sequence length="170" mass="18794">MSHFNPFPTTGFYPPVNPNFNPTPNFNPNFPAFDLGTSVYVVIEINDFTNLGPPNVVAQNNMNSDKLNLNGSGNKAVTIIGVYENINDANLAKGTAQNKYVLTSKLHKSMYKTSFTDPLYFNPVQVNPNPPNLFKNPDPFAAVPKIPDNPFKPSRPFNFGGINNNDMDIN</sequence>
<protein>
    <submittedName>
        <fullName evidence="1">Uncharacterized protein</fullName>
    </submittedName>
</protein>
<organism evidence="1">
    <name type="scientific">Terrestrivirus sp</name>
    <dbReference type="NCBI Taxonomy" id="2487775"/>
    <lineage>
        <taxon>Viruses</taxon>
        <taxon>Varidnaviria</taxon>
        <taxon>Bamfordvirae</taxon>
        <taxon>Nucleocytoviricota</taxon>
        <taxon>Megaviricetes</taxon>
        <taxon>Imitervirales</taxon>
        <taxon>Mimiviridae</taxon>
        <taxon>Klosneuvirinae</taxon>
    </lineage>
</organism>